<dbReference type="Gene3D" id="3.40.50.300">
    <property type="entry name" value="P-loop containing nucleotide triphosphate hydrolases"/>
    <property type="match status" value="1"/>
</dbReference>
<dbReference type="PANTHER" id="PTHR30050">
    <property type="entry name" value="CHROMOSOMAL REPLICATION INITIATOR PROTEIN DNAA"/>
    <property type="match status" value="1"/>
</dbReference>
<comment type="caution">
    <text evidence="2">The sequence shown here is derived from an EMBL/GenBank/DDBJ whole genome shotgun (WGS) entry which is preliminary data.</text>
</comment>
<feature type="domain" description="AAA+ ATPase" evidence="1">
    <location>
        <begin position="158"/>
        <end position="278"/>
    </location>
</feature>
<dbReference type="AlphaFoldDB" id="A0A7W1XB33"/>
<dbReference type="Proteomes" id="UP000530514">
    <property type="component" value="Unassembled WGS sequence"/>
</dbReference>
<dbReference type="GO" id="GO:0006260">
    <property type="term" value="P:DNA replication"/>
    <property type="evidence" value="ECO:0007669"/>
    <property type="project" value="TreeGrafter"/>
</dbReference>
<name>A0A7W1XB33_9BACL</name>
<protein>
    <submittedName>
        <fullName evidence="2">Primosomal protein DnaI</fullName>
    </submittedName>
</protein>
<dbReference type="NCBIfam" id="NF006505">
    <property type="entry name" value="PRK08939.1"/>
    <property type="match status" value="1"/>
</dbReference>
<accession>A0A7W1XB33</accession>
<dbReference type="CDD" id="cd00009">
    <property type="entry name" value="AAA"/>
    <property type="match status" value="1"/>
</dbReference>
<organism evidence="2 3">
    <name type="scientific">Thermoactinomyces daqus</name>
    <dbReference type="NCBI Taxonomy" id="1329516"/>
    <lineage>
        <taxon>Bacteria</taxon>
        <taxon>Bacillati</taxon>
        <taxon>Bacillota</taxon>
        <taxon>Bacilli</taxon>
        <taxon>Bacillales</taxon>
        <taxon>Thermoactinomycetaceae</taxon>
        <taxon>Thermoactinomyces</taxon>
    </lineage>
</organism>
<gene>
    <name evidence="2" type="primary">dnaI</name>
    <name evidence="2" type="ORF">H1164_11000</name>
</gene>
<dbReference type="EMBL" id="JACEIP010000016">
    <property type="protein sequence ID" value="MBA4543423.1"/>
    <property type="molecule type" value="Genomic_DNA"/>
</dbReference>
<dbReference type="SUPFAM" id="SSF52540">
    <property type="entry name" value="P-loop containing nucleoside triphosphate hydrolases"/>
    <property type="match status" value="1"/>
</dbReference>
<keyword evidence="3" id="KW-1185">Reference proteome</keyword>
<evidence type="ECO:0000313" key="3">
    <source>
        <dbReference type="Proteomes" id="UP000530514"/>
    </source>
</evidence>
<dbReference type="InterPro" id="IPR009928">
    <property type="entry name" value="DnaI_N"/>
</dbReference>
<dbReference type="Pfam" id="PF01695">
    <property type="entry name" value="IstB_IS21"/>
    <property type="match status" value="1"/>
</dbReference>
<evidence type="ECO:0000313" key="2">
    <source>
        <dbReference type="EMBL" id="MBA4543423.1"/>
    </source>
</evidence>
<dbReference type="InterPro" id="IPR003593">
    <property type="entry name" value="AAA+_ATPase"/>
</dbReference>
<reference evidence="2 3" key="1">
    <citation type="submission" date="2020-07" db="EMBL/GenBank/DDBJ databases">
        <authorList>
            <person name="Feng H."/>
        </authorList>
    </citation>
    <scope>NUCLEOTIDE SEQUENCE [LARGE SCALE GENOMIC DNA]</scope>
    <source>
        <strain evidence="3">s-11</strain>
    </source>
</reference>
<dbReference type="PANTHER" id="PTHR30050:SF8">
    <property type="entry name" value="PRIMOSOMAL PROTEIN DNAI"/>
    <property type="match status" value="1"/>
</dbReference>
<dbReference type="InterPro" id="IPR027417">
    <property type="entry name" value="P-loop_NTPase"/>
</dbReference>
<dbReference type="RefSeq" id="WP_033101644.1">
    <property type="nucleotide sequence ID" value="NZ_JACEIP010000016.1"/>
</dbReference>
<dbReference type="InterPro" id="IPR002611">
    <property type="entry name" value="IstB_ATP-bd"/>
</dbReference>
<evidence type="ECO:0000259" key="1">
    <source>
        <dbReference type="SMART" id="SM00382"/>
    </source>
</evidence>
<dbReference type="SMART" id="SM00382">
    <property type="entry name" value="AAA"/>
    <property type="match status" value="1"/>
</dbReference>
<sequence>MNHARTEIRKILAGRQVKSPDERVRELMDHTLIRSFMKEHPEIPLEAYKRSLSKLSQYVREQGNCVRCQGLESCPNIITGHHSVLVGYETNIDLQMKKCHRLEAYEQMKKRQALMKSHMIPKSILAATFDTIDLDPDRTEAISQAIEYCERFESGVFPKHGLYLYGPYGVGKSHIAGAMANYLTGLGVDSFMVYVPDFVQSVYDSIRKQKINELVDSVKQAKVLILDDIGAENLNPWMRDEIIGAILQYRMGEELPTIYTSNLTLNELENHLAFTNKGGEERIKAVRIMERIKHYTKPIRVSGKNRREGAI</sequence>
<dbReference type="GO" id="GO:0005524">
    <property type="term" value="F:ATP binding"/>
    <property type="evidence" value="ECO:0007669"/>
    <property type="project" value="InterPro"/>
</dbReference>
<dbReference type="Pfam" id="PF07319">
    <property type="entry name" value="DnaI_N"/>
    <property type="match status" value="1"/>
</dbReference>
<proteinExistence type="predicted"/>
<dbReference type="OrthoDB" id="61127at2"/>